<comment type="function">
    <text evidence="7">Ethanolamine phosphate transferase involved in glycosylphosphatidylinositol-anchor biosynthesis. Transfers ethanolamine phosphate to the first alpha-1,4-linked mannose of the glycosylphosphatidylinositol precursor of GPI-anchor.</text>
</comment>
<evidence type="ECO:0000259" key="8">
    <source>
        <dbReference type="Pfam" id="PF04987"/>
    </source>
</evidence>
<reference evidence="9 10" key="1">
    <citation type="submission" date="2024-05" db="EMBL/GenBank/DDBJ databases">
        <title>Culex pipiens pipiens assembly and annotation.</title>
        <authorList>
            <person name="Alout H."/>
            <person name="Durand T."/>
        </authorList>
    </citation>
    <scope>NUCLEOTIDE SEQUENCE [LARGE SCALE GENOMIC DNA]</scope>
    <source>
        <strain evidence="9">HA-2024</strain>
        <tissue evidence="9">Whole body</tissue>
    </source>
</reference>
<comment type="caution">
    <text evidence="7">Lacks conserved residue(s) required for the propagation of feature annotation.</text>
</comment>
<keyword evidence="7" id="KW-1133">Transmembrane helix</keyword>
<keyword evidence="7" id="KW-0472">Membrane</keyword>
<dbReference type="GO" id="GO:0005789">
    <property type="term" value="C:endoplasmic reticulum membrane"/>
    <property type="evidence" value="ECO:0007669"/>
    <property type="project" value="UniProtKB-SubCell"/>
</dbReference>
<dbReference type="PANTHER" id="PTHR12250:SF0">
    <property type="entry name" value="GPI ETHANOLAMINE PHOSPHATE TRANSFERASE 1"/>
    <property type="match status" value="1"/>
</dbReference>
<keyword evidence="7" id="KW-0808">Transferase</keyword>
<feature type="transmembrane region" description="Helical" evidence="7">
    <location>
        <begin position="145"/>
        <end position="165"/>
    </location>
</feature>
<keyword evidence="10" id="KW-1185">Reference proteome</keyword>
<comment type="subcellular location">
    <subcellularLocation>
        <location evidence="1 7">Endoplasmic reticulum membrane</location>
        <topology evidence="1 7">Multi-pass membrane protein</topology>
    </subcellularLocation>
</comment>
<dbReference type="InterPro" id="IPR017850">
    <property type="entry name" value="Alkaline_phosphatase_core_sf"/>
</dbReference>
<keyword evidence="7" id="KW-0812">Transmembrane</keyword>
<evidence type="ECO:0000256" key="3">
    <source>
        <dbReference type="ARBA" id="ARBA00008400"/>
    </source>
</evidence>
<dbReference type="GO" id="GO:0006506">
    <property type="term" value="P:GPI anchor biosynthetic process"/>
    <property type="evidence" value="ECO:0007669"/>
    <property type="project" value="UniProtKB-KW"/>
</dbReference>
<feature type="domain" description="GPI ethanolamine phosphate transferase 1 C-terminal" evidence="8">
    <location>
        <begin position="132"/>
        <end position="254"/>
    </location>
</feature>
<feature type="transmembrane region" description="Helical" evidence="7">
    <location>
        <begin position="177"/>
        <end position="195"/>
    </location>
</feature>
<comment type="pathway">
    <text evidence="2 7">Glycolipid biosynthesis; glycosylphosphatidylinositol-anchor biosynthesis.</text>
</comment>
<sequence length="304" mass="35064">MTDKGSHGSGHPSETETPFVAWGAGIKYWKNIGKKQHHNKTVMISQTSVPRFDMNQADVTPLISALLSLAVPKNNCGILPRQYLNASMNYITRQAWKNAEQLYQQQKTLAAADFHSNEMETKLDSYIQTTLEAIEYYQTYFKYELFTAFSLSMLGWILIVIGHVMNIQSMYKEITRAFKFKTLLILCAIYGYNFLQNNPLHVTVFFMLPVLLWTPVFANFKKYSIVINRKTVVQTVLFVGCIELCVISFFERKMSCERRPFYCLSDFLQQFSTSYFSIVPCGRKRFEQPHPTDTGSAMLGIYKL</sequence>
<evidence type="ECO:0000256" key="6">
    <source>
        <dbReference type="ARBA" id="ARBA00022824"/>
    </source>
</evidence>
<proteinExistence type="inferred from homology"/>
<dbReference type="GO" id="GO:0051377">
    <property type="term" value="F:mannose-ethanolamine phosphotransferase activity"/>
    <property type="evidence" value="ECO:0007669"/>
    <property type="project" value="UniProtKB-UniRule"/>
</dbReference>
<organism evidence="9 10">
    <name type="scientific">Culex pipiens pipiens</name>
    <name type="common">Northern house mosquito</name>
    <dbReference type="NCBI Taxonomy" id="38569"/>
    <lineage>
        <taxon>Eukaryota</taxon>
        <taxon>Metazoa</taxon>
        <taxon>Ecdysozoa</taxon>
        <taxon>Arthropoda</taxon>
        <taxon>Hexapoda</taxon>
        <taxon>Insecta</taxon>
        <taxon>Pterygota</taxon>
        <taxon>Neoptera</taxon>
        <taxon>Endopterygota</taxon>
        <taxon>Diptera</taxon>
        <taxon>Nematocera</taxon>
        <taxon>Culicoidea</taxon>
        <taxon>Culicidae</taxon>
        <taxon>Culicinae</taxon>
        <taxon>Culicini</taxon>
        <taxon>Culex</taxon>
        <taxon>Culex</taxon>
    </lineage>
</organism>
<evidence type="ECO:0000313" key="10">
    <source>
        <dbReference type="Proteomes" id="UP001562425"/>
    </source>
</evidence>
<comment type="caution">
    <text evidence="9">The sequence shown here is derived from an EMBL/GenBank/DDBJ whole genome shotgun (WGS) entry which is preliminary data.</text>
</comment>
<protein>
    <recommendedName>
        <fullName evidence="4 7">GPI ethanolamine phosphate transferase 1</fullName>
        <ecNumber evidence="7">2.-.-.-</ecNumber>
    </recommendedName>
</protein>
<dbReference type="Proteomes" id="UP001562425">
    <property type="component" value="Unassembled WGS sequence"/>
</dbReference>
<comment type="similarity">
    <text evidence="3 7">Belongs to the PIGG/PIGN/PIGO family. PIGN subfamily.</text>
</comment>
<dbReference type="PANTHER" id="PTHR12250">
    <property type="entry name" value="PHOSPHATIDYLINOSITOL GLYCAN, CLASS N"/>
    <property type="match status" value="1"/>
</dbReference>
<accession>A0ABD1CWH0</accession>
<evidence type="ECO:0000256" key="1">
    <source>
        <dbReference type="ARBA" id="ARBA00004477"/>
    </source>
</evidence>
<evidence type="ECO:0000256" key="2">
    <source>
        <dbReference type="ARBA" id="ARBA00004687"/>
    </source>
</evidence>
<evidence type="ECO:0000256" key="7">
    <source>
        <dbReference type="RuleBase" id="RU367138"/>
    </source>
</evidence>
<dbReference type="Gene3D" id="3.40.720.10">
    <property type="entry name" value="Alkaline Phosphatase, subunit A"/>
    <property type="match status" value="1"/>
</dbReference>
<keyword evidence="6 7" id="KW-0256">Endoplasmic reticulum</keyword>
<dbReference type="Pfam" id="PF04987">
    <property type="entry name" value="PigN"/>
    <property type="match status" value="1"/>
</dbReference>
<dbReference type="AlphaFoldDB" id="A0ABD1CWH0"/>
<dbReference type="InterPro" id="IPR017852">
    <property type="entry name" value="GPI_EtnP_transferase_1_C"/>
</dbReference>
<evidence type="ECO:0000256" key="4">
    <source>
        <dbReference type="ARBA" id="ARBA00020831"/>
    </source>
</evidence>
<dbReference type="InterPro" id="IPR007070">
    <property type="entry name" value="GPI_EtnP_transferase_1"/>
</dbReference>
<feature type="transmembrane region" description="Helical" evidence="7">
    <location>
        <begin position="201"/>
        <end position="220"/>
    </location>
</feature>
<keyword evidence="5 7" id="KW-0337">GPI-anchor biosynthesis</keyword>
<dbReference type="EC" id="2.-.-.-" evidence="7"/>
<name>A0ABD1CWH0_CULPP</name>
<evidence type="ECO:0000256" key="5">
    <source>
        <dbReference type="ARBA" id="ARBA00022502"/>
    </source>
</evidence>
<evidence type="ECO:0000313" key="9">
    <source>
        <dbReference type="EMBL" id="KAL1380785.1"/>
    </source>
</evidence>
<dbReference type="EMBL" id="JBEHCU010008955">
    <property type="protein sequence ID" value="KAL1380785.1"/>
    <property type="molecule type" value="Genomic_DNA"/>
</dbReference>
<feature type="transmembrane region" description="Helical" evidence="7">
    <location>
        <begin position="232"/>
        <end position="250"/>
    </location>
</feature>
<gene>
    <name evidence="9" type="ORF">pipiens_013933</name>
</gene>